<dbReference type="Pfam" id="PF07030">
    <property type="entry name" value="Phage_Mu_Gp36"/>
    <property type="match status" value="1"/>
</dbReference>
<dbReference type="Proteomes" id="UP001253458">
    <property type="component" value="Unassembled WGS sequence"/>
</dbReference>
<dbReference type="AlphaFoldDB" id="A0AAJ2BSF6"/>
<dbReference type="EMBL" id="JAVDTS010000005">
    <property type="protein sequence ID" value="MDR6838701.1"/>
    <property type="molecule type" value="Genomic_DNA"/>
</dbReference>
<sequence>MSYITTAELAERPGAREIAQQASLPHQMVRDDALMDATLRGTDRSAWTPEQLAAADAALARVQDAVAEAGALIDGHLVQRGYTLPLALPPGSTGRSMVTVWARAITRYLLNKDRMTDESKDPVARDYRDALKLLGLLAAGKFSLGADDPAAPAATGSTDVRFDSAPTVFNRTQLRAFR</sequence>
<comment type="caution">
    <text evidence="1">The sequence shown here is derived from an EMBL/GenBank/DDBJ whole genome shotgun (WGS) entry which is preliminary data.</text>
</comment>
<organism evidence="1 4">
    <name type="scientific">Acidovorax delafieldii</name>
    <name type="common">Pseudomonas delafieldii</name>
    <dbReference type="NCBI Taxonomy" id="47920"/>
    <lineage>
        <taxon>Bacteria</taxon>
        <taxon>Pseudomonadati</taxon>
        <taxon>Pseudomonadota</taxon>
        <taxon>Betaproteobacteria</taxon>
        <taxon>Burkholderiales</taxon>
        <taxon>Comamonadaceae</taxon>
        <taxon>Acidovorax</taxon>
    </lineage>
</organism>
<evidence type="ECO:0000313" key="2">
    <source>
        <dbReference type="EMBL" id="MDR6838701.1"/>
    </source>
</evidence>
<reference evidence="1 3" key="1">
    <citation type="submission" date="2023-07" db="EMBL/GenBank/DDBJ databases">
        <title>Sorghum-associated microbial communities from plants grown in Nebraska, USA.</title>
        <authorList>
            <person name="Schachtman D."/>
        </authorList>
    </citation>
    <scope>NUCLEOTIDE SEQUENCE</scope>
    <source>
        <strain evidence="2 3">BE105</strain>
        <strain evidence="1">BE69</strain>
    </source>
</reference>
<gene>
    <name evidence="1" type="ORF">J2W88_002760</name>
    <name evidence="2" type="ORF">J2W93_003548</name>
</gene>
<evidence type="ECO:0000313" key="1">
    <source>
        <dbReference type="EMBL" id="MDR6767479.1"/>
    </source>
</evidence>
<accession>A0AAJ2BSF6</accession>
<name>A0AAJ2BSF6_ACIDE</name>
<evidence type="ECO:0000313" key="3">
    <source>
        <dbReference type="Proteomes" id="UP001249076"/>
    </source>
</evidence>
<dbReference type="InterPro" id="IPR009752">
    <property type="entry name" value="Phage_Mu_GpJ"/>
</dbReference>
<protein>
    <submittedName>
        <fullName evidence="1">Phage gp36-like protein</fullName>
    </submittedName>
</protein>
<proteinExistence type="predicted"/>
<dbReference type="Proteomes" id="UP001249076">
    <property type="component" value="Unassembled WGS sequence"/>
</dbReference>
<dbReference type="RefSeq" id="WP_209819962.1">
    <property type="nucleotide sequence ID" value="NZ_JAVDTL010000004.1"/>
</dbReference>
<evidence type="ECO:0000313" key="4">
    <source>
        <dbReference type="Proteomes" id="UP001253458"/>
    </source>
</evidence>
<keyword evidence="3" id="KW-1185">Reference proteome</keyword>
<dbReference type="EMBL" id="JAVDTL010000004">
    <property type="protein sequence ID" value="MDR6767479.1"/>
    <property type="molecule type" value="Genomic_DNA"/>
</dbReference>